<name>A0A922I4A9_DERFA</name>
<keyword evidence="3" id="KW-1185">Reference proteome</keyword>
<dbReference type="AlphaFoldDB" id="A0A922I4A9"/>
<dbReference type="EMBL" id="ASGP02000002">
    <property type="protein sequence ID" value="KAH9520948.1"/>
    <property type="molecule type" value="Genomic_DNA"/>
</dbReference>
<evidence type="ECO:0000256" key="1">
    <source>
        <dbReference type="SAM" id="SignalP"/>
    </source>
</evidence>
<sequence>MYSIIIKNVHNCVTIFILMAIIVTQVQQAKAATTTAEEDKIKQQYLDEAEKIDEKARKLIEKFENNKNIQNQTDLDDQIWRLKTEIIELEKSIRFMKETDIRQTDQWNFSIKQLKKHETNVNDMIEMLQHHYNLAFSLLLDRKLLAITIIRKGV</sequence>
<feature type="chain" id="PRO_5037042997" description="Secreted protein" evidence="1">
    <location>
        <begin position="32"/>
        <end position="154"/>
    </location>
</feature>
<comment type="caution">
    <text evidence="2">The sequence shown here is derived from an EMBL/GenBank/DDBJ whole genome shotgun (WGS) entry which is preliminary data.</text>
</comment>
<evidence type="ECO:0008006" key="4">
    <source>
        <dbReference type="Google" id="ProtNLM"/>
    </source>
</evidence>
<organism evidence="2 3">
    <name type="scientific">Dermatophagoides farinae</name>
    <name type="common">American house dust mite</name>
    <dbReference type="NCBI Taxonomy" id="6954"/>
    <lineage>
        <taxon>Eukaryota</taxon>
        <taxon>Metazoa</taxon>
        <taxon>Ecdysozoa</taxon>
        <taxon>Arthropoda</taxon>
        <taxon>Chelicerata</taxon>
        <taxon>Arachnida</taxon>
        <taxon>Acari</taxon>
        <taxon>Acariformes</taxon>
        <taxon>Sarcoptiformes</taxon>
        <taxon>Astigmata</taxon>
        <taxon>Psoroptidia</taxon>
        <taxon>Analgoidea</taxon>
        <taxon>Pyroglyphidae</taxon>
        <taxon>Dermatophagoidinae</taxon>
        <taxon>Dermatophagoides</taxon>
    </lineage>
</organism>
<accession>A0A922I4A9</accession>
<evidence type="ECO:0000313" key="2">
    <source>
        <dbReference type="EMBL" id="KAH9520948.1"/>
    </source>
</evidence>
<reference evidence="2" key="2">
    <citation type="journal article" date="2022" name="Res Sq">
        <title>Comparative Genomics Reveals Insights into the Divergent Evolution of Astigmatic Mites and Household Pest Adaptations.</title>
        <authorList>
            <person name="Xiong Q."/>
            <person name="Wan A.T.-Y."/>
            <person name="Liu X.-Y."/>
            <person name="Fung C.S.-H."/>
            <person name="Xiao X."/>
            <person name="Malainual N."/>
            <person name="Hou J."/>
            <person name="Wang L."/>
            <person name="Wang M."/>
            <person name="Yang K."/>
            <person name="Cui Y."/>
            <person name="Leung E."/>
            <person name="Nong W."/>
            <person name="Shin S.-K."/>
            <person name="Au S."/>
            <person name="Jeong K.Y."/>
            <person name="Chew F.T."/>
            <person name="Hui J."/>
            <person name="Leung T.F."/>
            <person name="Tungtrongchitr A."/>
            <person name="Zhong N."/>
            <person name="Liu Z."/>
            <person name="Tsui S."/>
        </authorList>
    </citation>
    <scope>NUCLEOTIDE SEQUENCE</scope>
    <source>
        <strain evidence="2">Derf</strain>
        <tissue evidence="2">Whole organism</tissue>
    </source>
</reference>
<keyword evidence="1" id="KW-0732">Signal</keyword>
<proteinExistence type="predicted"/>
<gene>
    <name evidence="2" type="ORF">DERF_004625</name>
</gene>
<dbReference type="Proteomes" id="UP000790347">
    <property type="component" value="Unassembled WGS sequence"/>
</dbReference>
<evidence type="ECO:0000313" key="3">
    <source>
        <dbReference type="Proteomes" id="UP000790347"/>
    </source>
</evidence>
<reference evidence="2" key="1">
    <citation type="submission" date="2013-05" db="EMBL/GenBank/DDBJ databases">
        <authorList>
            <person name="Yim A.K.Y."/>
            <person name="Chan T.F."/>
            <person name="Ji K.M."/>
            <person name="Liu X.Y."/>
            <person name="Zhou J.W."/>
            <person name="Li R.Q."/>
            <person name="Yang K.Y."/>
            <person name="Li J."/>
            <person name="Li M."/>
            <person name="Law P.T.W."/>
            <person name="Wu Y.L."/>
            <person name="Cai Z.L."/>
            <person name="Qin H."/>
            <person name="Bao Y."/>
            <person name="Leung R.K.K."/>
            <person name="Ng P.K.S."/>
            <person name="Zou J."/>
            <person name="Zhong X.J."/>
            <person name="Ran P.X."/>
            <person name="Zhong N.S."/>
            <person name="Liu Z.G."/>
            <person name="Tsui S.K.W."/>
        </authorList>
    </citation>
    <scope>NUCLEOTIDE SEQUENCE</scope>
    <source>
        <strain evidence="2">Derf</strain>
        <tissue evidence="2">Whole organism</tissue>
    </source>
</reference>
<protein>
    <recommendedName>
        <fullName evidence="4">Secreted protein</fullName>
    </recommendedName>
</protein>
<feature type="signal peptide" evidence="1">
    <location>
        <begin position="1"/>
        <end position="31"/>
    </location>
</feature>